<dbReference type="InterPro" id="IPR014790">
    <property type="entry name" value="MutL_C"/>
</dbReference>
<dbReference type="GO" id="GO:0004519">
    <property type="term" value="F:endonuclease activity"/>
    <property type="evidence" value="ECO:0007669"/>
    <property type="project" value="UniProtKB-KW"/>
</dbReference>
<dbReference type="InterPro" id="IPR014762">
    <property type="entry name" value="DNA_mismatch_repair_CS"/>
</dbReference>
<dbReference type="AlphaFoldDB" id="A0A9D5LY36"/>
<dbReference type="RefSeq" id="WP_226392647.1">
    <property type="nucleotide sequence ID" value="NZ_JADCKB010000011.1"/>
</dbReference>
<evidence type="ECO:0000256" key="1">
    <source>
        <dbReference type="ARBA" id="ARBA00006082"/>
    </source>
</evidence>
<keyword evidence="2 4" id="KW-0227">DNA damage</keyword>
<comment type="caution">
    <text evidence="7">The sequence shown here is derived from an EMBL/GenBank/DDBJ whole genome shotgun (WGS) entry which is preliminary data.</text>
</comment>
<dbReference type="FunFam" id="3.30.565.10:FF:000003">
    <property type="entry name" value="DNA mismatch repair endonuclease MutL"/>
    <property type="match status" value="1"/>
</dbReference>
<dbReference type="HAMAP" id="MF_00149">
    <property type="entry name" value="DNA_mis_repair"/>
    <property type="match status" value="1"/>
</dbReference>
<dbReference type="Pfam" id="PF13589">
    <property type="entry name" value="HATPase_c_3"/>
    <property type="match status" value="1"/>
</dbReference>
<sequence length="647" mass="72581">MHQIQVLDQAVADKIAAGEVAERPSAVVKELVENAIDAGADRIQVEIRKGGVEYIRVADNGCGIPAGQVETAFLRHATSKLSQIDDLYRISTMGFRGEALASICAVAEVEVITKTPEEEEGVYLRLKHGISEEKSEIACGTGTSMMVENLFANVPARMKFLKKDSTEAGYVADVLGRIALSRPKIAFSYTCDGKEIFTTTGDGKLASVILKIYGLDHAKALLPVDYTESGIHISGVVGKPELARGNRTRQTLFVNGRYVKNHVIAKVVEEAFRNNMMVGKFPFFVISVDLPAELVDVNVHPAKTEVKFANEKQLYDIAYHAVRNAIGAGEKGKREEVLAVQKTEMPKPENFVRYTDGEKIQNPHEFRDAAHASVNRTVVRQFMENTIPKRIEKEPERTMRFREESSVIPALPVQEDFTTQSEERVFGHPERELSVPEQQSMEDVLKPETTGYNVPEKNIIGQVFDTYLIYQTEDTMCLIDQHAAHERFRFEKLKKAYFAQERFSQMLLTPVIVTLEPSEKLVVMENLKYFSDFGFEIEDFGTNDVIVHASPIAADDKAISELVLELTDALQEQIKHPIANFEEKALDMISCKYAIKANHHLSLPEMQDLLSKVQSLEAQGITTCPHGRPISVRFTQTEIEKMFKRKL</sequence>
<dbReference type="Gene3D" id="3.30.565.10">
    <property type="entry name" value="Histidine kinase-like ATPase, C-terminal domain"/>
    <property type="match status" value="1"/>
</dbReference>
<evidence type="ECO:0000256" key="3">
    <source>
        <dbReference type="ARBA" id="ARBA00023204"/>
    </source>
</evidence>
<proteinExistence type="inferred from homology"/>
<dbReference type="Gene3D" id="3.30.1370.100">
    <property type="entry name" value="MutL, C-terminal domain, regulatory subdomain"/>
    <property type="match status" value="1"/>
</dbReference>
<name>A0A9D5LY36_9FIRM</name>
<dbReference type="InterPro" id="IPR036890">
    <property type="entry name" value="HATPase_C_sf"/>
</dbReference>
<evidence type="ECO:0000313" key="7">
    <source>
        <dbReference type="EMBL" id="MBE5040098.1"/>
    </source>
</evidence>
<feature type="domain" description="DNA mismatch repair protein S5" evidence="6">
    <location>
        <begin position="209"/>
        <end position="327"/>
    </location>
</feature>
<dbReference type="PROSITE" id="PS00058">
    <property type="entry name" value="DNA_MISMATCH_REPAIR_1"/>
    <property type="match status" value="1"/>
</dbReference>
<dbReference type="CDD" id="cd16926">
    <property type="entry name" value="HATPase_MutL-MLH-PMS-like"/>
    <property type="match status" value="1"/>
</dbReference>
<dbReference type="Gene3D" id="3.30.1540.20">
    <property type="entry name" value="MutL, C-terminal domain, dimerisation subdomain"/>
    <property type="match status" value="1"/>
</dbReference>
<comment type="function">
    <text evidence="4">This protein is involved in the repair of mismatches in DNA. It is required for dam-dependent methyl-directed DNA mismatch repair. May act as a 'molecular matchmaker', a protein that promotes the formation of a stable complex between two or more DNA-binding proteins in an ATP-dependent manner without itself being part of a final effector complex.</text>
</comment>
<protein>
    <recommendedName>
        <fullName evidence="4">DNA mismatch repair protein MutL</fullName>
    </recommendedName>
</protein>
<keyword evidence="8" id="KW-1185">Reference proteome</keyword>
<dbReference type="InterPro" id="IPR042120">
    <property type="entry name" value="MutL_C_dimsub"/>
</dbReference>
<dbReference type="GO" id="GO:0005524">
    <property type="term" value="F:ATP binding"/>
    <property type="evidence" value="ECO:0007669"/>
    <property type="project" value="InterPro"/>
</dbReference>
<reference evidence="7" key="1">
    <citation type="submission" date="2020-10" db="EMBL/GenBank/DDBJ databases">
        <title>ChiBAC.</title>
        <authorList>
            <person name="Zenner C."/>
            <person name="Hitch T.C.A."/>
            <person name="Clavel T."/>
        </authorList>
    </citation>
    <scope>NUCLEOTIDE SEQUENCE</scope>
    <source>
        <strain evidence="7">DSM 107454</strain>
    </source>
</reference>
<keyword evidence="3 4" id="KW-0234">DNA repair</keyword>
<comment type="similarity">
    <text evidence="1 4">Belongs to the DNA mismatch repair MutL/HexB family.</text>
</comment>
<dbReference type="NCBIfam" id="TIGR00585">
    <property type="entry name" value="mutl"/>
    <property type="match status" value="1"/>
</dbReference>
<evidence type="ECO:0000256" key="4">
    <source>
        <dbReference type="HAMAP-Rule" id="MF_00149"/>
    </source>
</evidence>
<dbReference type="Proteomes" id="UP000806542">
    <property type="component" value="Unassembled WGS sequence"/>
</dbReference>
<dbReference type="GO" id="GO:0016887">
    <property type="term" value="F:ATP hydrolysis activity"/>
    <property type="evidence" value="ECO:0007669"/>
    <property type="project" value="InterPro"/>
</dbReference>
<evidence type="ECO:0000259" key="6">
    <source>
        <dbReference type="SMART" id="SM01340"/>
    </source>
</evidence>
<dbReference type="InterPro" id="IPR038973">
    <property type="entry name" value="MutL/Mlh/Pms-like"/>
</dbReference>
<dbReference type="Gene3D" id="3.30.230.10">
    <property type="match status" value="1"/>
</dbReference>
<dbReference type="SMART" id="SM01340">
    <property type="entry name" value="DNA_mis_repair"/>
    <property type="match status" value="1"/>
</dbReference>
<dbReference type="Pfam" id="PF08676">
    <property type="entry name" value="MutL_C"/>
    <property type="match status" value="1"/>
</dbReference>
<dbReference type="GO" id="GO:0140664">
    <property type="term" value="F:ATP-dependent DNA damage sensor activity"/>
    <property type="evidence" value="ECO:0007669"/>
    <property type="project" value="InterPro"/>
</dbReference>
<dbReference type="InterPro" id="IPR037198">
    <property type="entry name" value="MutL_C_sf"/>
</dbReference>
<dbReference type="GO" id="GO:0032300">
    <property type="term" value="C:mismatch repair complex"/>
    <property type="evidence" value="ECO:0007669"/>
    <property type="project" value="InterPro"/>
</dbReference>
<evidence type="ECO:0000259" key="5">
    <source>
        <dbReference type="SMART" id="SM00853"/>
    </source>
</evidence>
<dbReference type="SUPFAM" id="SSF54211">
    <property type="entry name" value="Ribosomal protein S5 domain 2-like"/>
    <property type="match status" value="1"/>
</dbReference>
<dbReference type="SUPFAM" id="SSF55874">
    <property type="entry name" value="ATPase domain of HSP90 chaperone/DNA topoisomerase II/histidine kinase"/>
    <property type="match status" value="1"/>
</dbReference>
<accession>A0A9D5LY36</accession>
<gene>
    <name evidence="4 7" type="primary">mutL</name>
    <name evidence="7" type="ORF">INF28_06450</name>
</gene>
<dbReference type="Pfam" id="PF01119">
    <property type="entry name" value="DNA_mis_repair"/>
    <property type="match status" value="1"/>
</dbReference>
<dbReference type="GO" id="GO:0006298">
    <property type="term" value="P:mismatch repair"/>
    <property type="evidence" value="ECO:0007669"/>
    <property type="project" value="UniProtKB-UniRule"/>
</dbReference>
<organism evidence="7 8">
    <name type="scientific">Ructibacterium gallinarum</name>
    <dbReference type="NCBI Taxonomy" id="2779355"/>
    <lineage>
        <taxon>Bacteria</taxon>
        <taxon>Bacillati</taxon>
        <taxon>Bacillota</taxon>
        <taxon>Clostridia</taxon>
        <taxon>Eubacteriales</taxon>
        <taxon>Oscillospiraceae</taxon>
        <taxon>Ructibacterium</taxon>
    </lineage>
</organism>
<dbReference type="InterPro" id="IPR042121">
    <property type="entry name" value="MutL_C_regsub"/>
</dbReference>
<keyword evidence="7" id="KW-0255">Endonuclease</keyword>
<dbReference type="SMART" id="SM00853">
    <property type="entry name" value="MutL_C"/>
    <property type="match status" value="1"/>
</dbReference>
<feature type="domain" description="MutL C-terminal dimerisation" evidence="5">
    <location>
        <begin position="459"/>
        <end position="601"/>
    </location>
</feature>
<dbReference type="GO" id="GO:0030983">
    <property type="term" value="F:mismatched DNA binding"/>
    <property type="evidence" value="ECO:0007669"/>
    <property type="project" value="InterPro"/>
</dbReference>
<dbReference type="CDD" id="cd00782">
    <property type="entry name" value="MutL_Trans"/>
    <property type="match status" value="1"/>
</dbReference>
<dbReference type="InterPro" id="IPR020568">
    <property type="entry name" value="Ribosomal_Su5_D2-typ_SF"/>
</dbReference>
<evidence type="ECO:0000313" key="8">
    <source>
        <dbReference type="Proteomes" id="UP000806542"/>
    </source>
</evidence>
<keyword evidence="7" id="KW-0378">Hydrolase</keyword>
<dbReference type="InterPro" id="IPR002099">
    <property type="entry name" value="MutL/Mlh/PMS"/>
</dbReference>
<keyword evidence="7" id="KW-0540">Nuclease</keyword>
<dbReference type="PANTHER" id="PTHR10073">
    <property type="entry name" value="DNA MISMATCH REPAIR PROTEIN MLH, PMS, MUTL"/>
    <property type="match status" value="1"/>
</dbReference>
<dbReference type="InterPro" id="IPR020667">
    <property type="entry name" value="DNA_mismatch_repair_MutL"/>
</dbReference>
<dbReference type="PANTHER" id="PTHR10073:SF12">
    <property type="entry name" value="DNA MISMATCH REPAIR PROTEIN MLH1"/>
    <property type="match status" value="1"/>
</dbReference>
<dbReference type="InterPro" id="IPR013507">
    <property type="entry name" value="DNA_mismatch_S5_2-like"/>
</dbReference>
<dbReference type="InterPro" id="IPR014721">
    <property type="entry name" value="Ribsml_uS5_D2-typ_fold_subgr"/>
</dbReference>
<dbReference type="SUPFAM" id="SSF118116">
    <property type="entry name" value="DNA mismatch repair protein MutL"/>
    <property type="match status" value="1"/>
</dbReference>
<dbReference type="EMBL" id="JADCKB010000011">
    <property type="protein sequence ID" value="MBE5040098.1"/>
    <property type="molecule type" value="Genomic_DNA"/>
</dbReference>
<evidence type="ECO:0000256" key="2">
    <source>
        <dbReference type="ARBA" id="ARBA00022763"/>
    </source>
</evidence>